<keyword evidence="5" id="KW-0812">Transmembrane</keyword>
<proteinExistence type="predicted"/>
<dbReference type="Proteomes" id="UP000004291">
    <property type="component" value="Chromosome"/>
</dbReference>
<feature type="domain" description="Cytochrome c-type biogenesis protein H TPR" evidence="6">
    <location>
        <begin position="135"/>
        <end position="263"/>
    </location>
</feature>
<name>A9D3Z5_HOEPD</name>
<dbReference type="AlphaFoldDB" id="A9D3Z5"/>
<keyword evidence="5" id="KW-1133">Transmembrane helix</keyword>
<evidence type="ECO:0000313" key="7">
    <source>
        <dbReference type="EMBL" id="EDQ33778.1"/>
    </source>
</evidence>
<keyword evidence="8" id="KW-1185">Reference proteome</keyword>
<evidence type="ECO:0000256" key="1">
    <source>
        <dbReference type="ARBA" id="ARBA00004196"/>
    </source>
</evidence>
<keyword evidence="2" id="KW-0677">Repeat</keyword>
<sequence length="529" mass="55188">MLFWVIAAVLTAIVTLALLGPVARARSAASEAPARHDMEVYRDQLAEVDRDLADGLVDEAQAEVARTEISRRLLAASRKSEAEDAEDTQSSNRSLRQIAVYAVAIFMPLTAVTAYLELGRPDLPQLPLAARLQSEPENTDIAMLVARAEQHLAQNPEDGRGWAVLGPIYMRTGRFAESAEAFRKSIALLGPSPARLASLGEALFSASGGIVTEEAMLAFQTARELDPNDPRPQFFLAVGMVQAGKRDEARAAFTAMMETAPEGAPWIAAVESQIAALDTPSGPLSGPVTGAGALAPGNPSAADIAAAQDMSPEDRQAMIGSMVESLEARLADNPDNIEGWLRLVRSHMVMGNRDRAQAALDRAFAAFSNASTETQALTGAARELGLVASSTLGGVPVASASPAEDAASANQPEGTTTPFILEGVSPETSAAPAGPTQDDVAAAAAMSDQDRDAMIRGMVASLDARLADNPNNIEGWLRLVRSYAVLGDEAAAGSALKRASATFPGATAEGQALAALAAQLGLETELEGQ</sequence>
<dbReference type="OrthoDB" id="9815847at2"/>
<protein>
    <submittedName>
        <fullName evidence="7">Cytochrome c-type biogenesis protein CcmI</fullName>
    </submittedName>
</protein>
<dbReference type="STRING" id="411684.HPDFL43_04975"/>
<dbReference type="RefSeq" id="WP_007196784.1">
    <property type="nucleotide sequence ID" value="NZ_CM002917.1"/>
</dbReference>
<keyword evidence="5" id="KW-0472">Membrane</keyword>
<accession>A9D3Z5</accession>
<dbReference type="InterPro" id="IPR011990">
    <property type="entry name" value="TPR-like_helical_dom_sf"/>
</dbReference>
<reference evidence="7 8" key="1">
    <citation type="submission" date="2007-10" db="EMBL/GenBank/DDBJ databases">
        <authorList>
            <person name="Wagner-Dobler I."/>
            <person name="Ferriera S."/>
            <person name="Johnson J."/>
            <person name="Kravitz S."/>
            <person name="Beeson K."/>
            <person name="Sutton G."/>
            <person name="Rogers Y.-H."/>
            <person name="Friedman R."/>
            <person name="Frazier M."/>
            <person name="Venter J.C."/>
        </authorList>
    </citation>
    <scope>NUCLEOTIDE SEQUENCE [LARGE SCALE GENOMIC DNA]</scope>
    <source>
        <strain evidence="7 8">DFL-43</strain>
    </source>
</reference>
<dbReference type="InterPro" id="IPR056413">
    <property type="entry name" value="TPR_CcmH_CycH"/>
</dbReference>
<dbReference type="InterPro" id="IPR051263">
    <property type="entry name" value="C-type_cytochrome_biogenesis"/>
</dbReference>
<evidence type="ECO:0000256" key="5">
    <source>
        <dbReference type="SAM" id="Phobius"/>
    </source>
</evidence>
<dbReference type="eggNOG" id="COG4235">
    <property type="taxonomic scope" value="Bacteria"/>
</dbReference>
<gene>
    <name evidence="7" type="ORF">HPDFL43_04975</name>
</gene>
<dbReference type="InterPro" id="IPR017560">
    <property type="entry name" value="Cyt_c_biogenesis_CcmI"/>
</dbReference>
<evidence type="ECO:0000259" key="6">
    <source>
        <dbReference type="Pfam" id="PF23914"/>
    </source>
</evidence>
<evidence type="ECO:0000256" key="3">
    <source>
        <dbReference type="ARBA" id="ARBA00022748"/>
    </source>
</evidence>
<comment type="subcellular location">
    <subcellularLocation>
        <location evidence="1">Cell envelope</location>
    </subcellularLocation>
</comment>
<dbReference type="PANTHER" id="PTHR47870:SF1">
    <property type="entry name" value="CYTOCHROME C-TYPE BIOGENESIS PROTEIN CCMH"/>
    <property type="match status" value="1"/>
</dbReference>
<comment type="caution">
    <text evidence="7">The sequence shown here is derived from an EMBL/GenBank/DDBJ whole genome shotgun (WGS) entry which is preliminary data.</text>
</comment>
<dbReference type="SUPFAM" id="SSF48452">
    <property type="entry name" value="TPR-like"/>
    <property type="match status" value="1"/>
</dbReference>
<organism evidence="7 8">
    <name type="scientific">Hoeflea phototrophica (strain DSM 17068 / NCIMB 14078 / DFL-43)</name>
    <dbReference type="NCBI Taxonomy" id="411684"/>
    <lineage>
        <taxon>Bacteria</taxon>
        <taxon>Pseudomonadati</taxon>
        <taxon>Pseudomonadota</taxon>
        <taxon>Alphaproteobacteria</taxon>
        <taxon>Hyphomicrobiales</taxon>
        <taxon>Rhizobiaceae</taxon>
        <taxon>Hoeflea</taxon>
    </lineage>
</organism>
<dbReference type="Gene3D" id="1.25.40.10">
    <property type="entry name" value="Tetratricopeptide repeat domain"/>
    <property type="match status" value="3"/>
</dbReference>
<dbReference type="Pfam" id="PF23914">
    <property type="entry name" value="TPR_CcmH_CycH"/>
    <property type="match status" value="1"/>
</dbReference>
<evidence type="ECO:0000256" key="4">
    <source>
        <dbReference type="ARBA" id="ARBA00022803"/>
    </source>
</evidence>
<dbReference type="GO" id="GO:0005886">
    <property type="term" value="C:plasma membrane"/>
    <property type="evidence" value="ECO:0007669"/>
    <property type="project" value="TreeGrafter"/>
</dbReference>
<dbReference type="GO" id="GO:0017004">
    <property type="term" value="P:cytochrome complex assembly"/>
    <property type="evidence" value="ECO:0007669"/>
    <property type="project" value="UniProtKB-KW"/>
</dbReference>
<dbReference type="GO" id="GO:0030313">
    <property type="term" value="C:cell envelope"/>
    <property type="evidence" value="ECO:0007669"/>
    <property type="project" value="UniProtKB-SubCell"/>
</dbReference>
<feature type="transmembrane region" description="Helical" evidence="5">
    <location>
        <begin position="98"/>
        <end position="116"/>
    </location>
</feature>
<reference evidence="7 8" key="2">
    <citation type="submission" date="2012-06" db="EMBL/GenBank/DDBJ databases">
        <authorList>
            <person name="Fiebig A."/>
        </authorList>
    </citation>
    <scope>NUCLEOTIDE SEQUENCE [LARGE SCALE GENOMIC DNA]</scope>
    <source>
        <strain evidence="7 8">DFL-43</strain>
    </source>
</reference>
<dbReference type="HOGENOM" id="CLU_036074_4_1_5"/>
<evidence type="ECO:0000256" key="2">
    <source>
        <dbReference type="ARBA" id="ARBA00022737"/>
    </source>
</evidence>
<dbReference type="EMBL" id="ABIA03000002">
    <property type="protein sequence ID" value="EDQ33778.1"/>
    <property type="molecule type" value="Genomic_DNA"/>
</dbReference>
<dbReference type="NCBIfam" id="TIGR03142">
    <property type="entry name" value="cytochro_ccmI"/>
    <property type="match status" value="1"/>
</dbReference>
<keyword evidence="3" id="KW-0201">Cytochrome c-type biogenesis</keyword>
<keyword evidence="4" id="KW-0802">TPR repeat</keyword>
<dbReference type="PANTHER" id="PTHR47870">
    <property type="entry name" value="CYTOCHROME C-TYPE BIOGENESIS PROTEIN CCMH"/>
    <property type="match status" value="1"/>
</dbReference>
<evidence type="ECO:0000313" key="8">
    <source>
        <dbReference type="Proteomes" id="UP000004291"/>
    </source>
</evidence>